<keyword evidence="4" id="KW-0862">Zinc</keyword>
<comment type="catalytic activity">
    <reaction evidence="6">
        <text>L-methionyl-[protein] + [thioredoxin]-disulfide + H2O = L-methionyl-(R)-S-oxide-[protein] + [thioredoxin]-dithiol</text>
        <dbReference type="Rhea" id="RHEA:24164"/>
        <dbReference type="Rhea" id="RHEA-COMP:10698"/>
        <dbReference type="Rhea" id="RHEA-COMP:10700"/>
        <dbReference type="Rhea" id="RHEA-COMP:12313"/>
        <dbReference type="Rhea" id="RHEA-COMP:12314"/>
        <dbReference type="ChEBI" id="CHEBI:15377"/>
        <dbReference type="ChEBI" id="CHEBI:16044"/>
        <dbReference type="ChEBI" id="CHEBI:29950"/>
        <dbReference type="ChEBI" id="CHEBI:45764"/>
        <dbReference type="ChEBI" id="CHEBI:50058"/>
        <dbReference type="EC" id="1.8.4.12"/>
    </reaction>
</comment>
<proteinExistence type="predicted"/>
<evidence type="ECO:0000313" key="10">
    <source>
        <dbReference type="Proteomes" id="UP001595945"/>
    </source>
</evidence>
<keyword evidence="10" id="KW-1185">Reference proteome</keyword>
<dbReference type="EMBL" id="JBHSHT010000002">
    <property type="protein sequence ID" value="MFC4825604.1"/>
    <property type="molecule type" value="Genomic_DNA"/>
</dbReference>
<dbReference type="Proteomes" id="UP001595945">
    <property type="component" value="Unassembled WGS sequence"/>
</dbReference>
<dbReference type="InterPro" id="IPR002579">
    <property type="entry name" value="Met_Sox_Rdtase_MsrB_dom"/>
</dbReference>
<dbReference type="PANTHER" id="PTHR10173">
    <property type="entry name" value="METHIONINE SULFOXIDE REDUCTASE"/>
    <property type="match status" value="1"/>
</dbReference>
<evidence type="ECO:0000313" key="9">
    <source>
        <dbReference type="EMBL" id="MFC4825604.1"/>
    </source>
</evidence>
<gene>
    <name evidence="9" type="primary">msrB</name>
    <name evidence="9" type="ORF">ACFO9K_15200</name>
</gene>
<name>A0ABD5Q6S9_9EURY</name>
<dbReference type="GO" id="GO:0033743">
    <property type="term" value="F:peptide-methionine (R)-S-oxide reductase activity"/>
    <property type="evidence" value="ECO:0007669"/>
    <property type="project" value="UniProtKB-EC"/>
</dbReference>
<dbReference type="InterPro" id="IPR028427">
    <property type="entry name" value="Met_Sox_Rdtase_MsrB"/>
</dbReference>
<evidence type="ECO:0000256" key="1">
    <source>
        <dbReference type="ARBA" id="ARBA00001947"/>
    </source>
</evidence>
<evidence type="ECO:0000256" key="3">
    <source>
        <dbReference type="ARBA" id="ARBA00022723"/>
    </source>
</evidence>
<dbReference type="PROSITE" id="PS51790">
    <property type="entry name" value="MSRB"/>
    <property type="match status" value="1"/>
</dbReference>
<feature type="domain" description="MsrB" evidence="8">
    <location>
        <begin position="16"/>
        <end position="137"/>
    </location>
</feature>
<feature type="compositionally biased region" description="Basic and acidic residues" evidence="7">
    <location>
        <begin position="1"/>
        <end position="12"/>
    </location>
</feature>
<dbReference type="EC" id="1.8.4.12" evidence="2"/>
<comment type="cofactor">
    <cofactor evidence="1">
        <name>Zn(2+)</name>
        <dbReference type="ChEBI" id="CHEBI:29105"/>
    </cofactor>
</comment>
<dbReference type="FunFam" id="2.170.150.20:FF:000009">
    <property type="entry name" value="Peptide-methionine (R)-S-oxide reductase"/>
    <property type="match status" value="1"/>
</dbReference>
<keyword evidence="3" id="KW-0479">Metal-binding</keyword>
<dbReference type="GO" id="GO:0046872">
    <property type="term" value="F:metal ion binding"/>
    <property type="evidence" value="ECO:0007669"/>
    <property type="project" value="UniProtKB-KW"/>
</dbReference>
<keyword evidence="5 9" id="KW-0560">Oxidoreductase</keyword>
<protein>
    <recommendedName>
        <fullName evidence="2">peptide-methionine (R)-S-oxide reductase</fullName>
        <ecNumber evidence="2">1.8.4.12</ecNumber>
    </recommendedName>
</protein>
<feature type="region of interest" description="Disordered" evidence="7">
    <location>
        <begin position="1"/>
        <end position="23"/>
    </location>
</feature>
<reference evidence="9 10" key="1">
    <citation type="journal article" date="2019" name="Int. J. Syst. Evol. Microbiol.">
        <title>The Global Catalogue of Microorganisms (GCM) 10K type strain sequencing project: providing services to taxonomists for standard genome sequencing and annotation.</title>
        <authorList>
            <consortium name="The Broad Institute Genomics Platform"/>
            <consortium name="The Broad Institute Genome Sequencing Center for Infectious Disease"/>
            <person name="Wu L."/>
            <person name="Ma J."/>
        </authorList>
    </citation>
    <scope>NUCLEOTIDE SEQUENCE [LARGE SCALE GENOMIC DNA]</scope>
    <source>
        <strain evidence="9 10">XZYJ18</strain>
    </source>
</reference>
<comment type="caution">
    <text evidence="9">The sequence shown here is derived from an EMBL/GenBank/DDBJ whole genome shotgun (WGS) entry which is preliminary data.</text>
</comment>
<dbReference type="Pfam" id="PF01641">
    <property type="entry name" value="SelR"/>
    <property type="match status" value="1"/>
</dbReference>
<evidence type="ECO:0000256" key="5">
    <source>
        <dbReference type="ARBA" id="ARBA00023002"/>
    </source>
</evidence>
<evidence type="ECO:0000256" key="7">
    <source>
        <dbReference type="SAM" id="MobiDB-lite"/>
    </source>
</evidence>
<dbReference type="AlphaFoldDB" id="A0ABD5Q6S9"/>
<evidence type="ECO:0000259" key="8">
    <source>
        <dbReference type="PROSITE" id="PS51790"/>
    </source>
</evidence>
<dbReference type="NCBIfam" id="TIGR00357">
    <property type="entry name" value="peptide-methionine (R)-S-oxide reductase MsrB"/>
    <property type="match status" value="1"/>
</dbReference>
<accession>A0ABD5Q6S9</accession>
<dbReference type="SUPFAM" id="SSF51316">
    <property type="entry name" value="Mss4-like"/>
    <property type="match status" value="1"/>
</dbReference>
<sequence length="138" mass="15752">MSEHDERAREDLPESDDEWRERLSEEEYHVLREAGTERPFSGEHVDRKDDGTYACAGCGAELFDSETKYESNCGWPSFYDTDDDRIETRRDTSNGMDRVEVVCANCGGHLGHVFEDGPEPTGKRYCINSAALDFDEEE</sequence>
<organism evidence="9 10">
    <name type="scientific">Halorussus aquaticus</name>
    <dbReference type="NCBI Taxonomy" id="2953748"/>
    <lineage>
        <taxon>Archaea</taxon>
        <taxon>Methanobacteriati</taxon>
        <taxon>Methanobacteriota</taxon>
        <taxon>Stenosarchaea group</taxon>
        <taxon>Halobacteria</taxon>
        <taxon>Halobacteriales</taxon>
        <taxon>Haladaptataceae</taxon>
        <taxon>Halorussus</taxon>
    </lineage>
</organism>
<evidence type="ECO:0000256" key="4">
    <source>
        <dbReference type="ARBA" id="ARBA00022833"/>
    </source>
</evidence>
<evidence type="ECO:0000256" key="6">
    <source>
        <dbReference type="ARBA" id="ARBA00048488"/>
    </source>
</evidence>
<dbReference type="RefSeq" id="WP_254268746.1">
    <property type="nucleotide sequence ID" value="NZ_CP100400.1"/>
</dbReference>
<evidence type="ECO:0000256" key="2">
    <source>
        <dbReference type="ARBA" id="ARBA00012499"/>
    </source>
</evidence>
<dbReference type="Gene3D" id="2.170.150.20">
    <property type="entry name" value="Peptide methionine sulfoxide reductase"/>
    <property type="match status" value="1"/>
</dbReference>
<dbReference type="InterPro" id="IPR011057">
    <property type="entry name" value="Mss4-like_sf"/>
</dbReference>
<dbReference type="PANTHER" id="PTHR10173:SF52">
    <property type="entry name" value="METHIONINE-R-SULFOXIDE REDUCTASE B1"/>
    <property type="match status" value="1"/>
</dbReference>
<dbReference type="GeneID" id="73043675"/>